<feature type="region of interest" description="Disordered" evidence="1">
    <location>
        <begin position="19"/>
        <end position="84"/>
    </location>
</feature>
<name>A0A5B8MQJ1_9CHLO</name>
<gene>
    <name evidence="3" type="ORF">A3770_08p52540</name>
</gene>
<dbReference type="Proteomes" id="UP000316726">
    <property type="component" value="Chromosome 8"/>
</dbReference>
<dbReference type="EMBL" id="CP031041">
    <property type="protein sequence ID" value="QDZ22736.1"/>
    <property type="molecule type" value="Genomic_DNA"/>
</dbReference>
<feature type="transmembrane region" description="Helical" evidence="2">
    <location>
        <begin position="137"/>
        <end position="157"/>
    </location>
</feature>
<keyword evidence="2" id="KW-0472">Membrane</keyword>
<sequence>MVKDDKVGVAGRVALLEERTNTASSAEAGGVKALFKRKKGKRRKGSSKERRAPAPQPAANGNGEHGPITGGPVNPIKGGRLSPHFQLPLDSKGAYLVLPAEQLEGAFDSEKEREEKRGKVPLTDPIVLYSTAGRLTALVQSIPLIVGTAGAMALTFFTRKK</sequence>
<evidence type="ECO:0000256" key="1">
    <source>
        <dbReference type="SAM" id="MobiDB-lite"/>
    </source>
</evidence>
<keyword evidence="4" id="KW-1185">Reference proteome</keyword>
<protein>
    <submittedName>
        <fullName evidence="3">Uncharacterized protein</fullName>
    </submittedName>
</protein>
<accession>A0A5B8MQJ1</accession>
<evidence type="ECO:0000313" key="3">
    <source>
        <dbReference type="EMBL" id="QDZ22736.1"/>
    </source>
</evidence>
<evidence type="ECO:0000313" key="4">
    <source>
        <dbReference type="Proteomes" id="UP000316726"/>
    </source>
</evidence>
<reference evidence="3 4" key="1">
    <citation type="submission" date="2018-07" db="EMBL/GenBank/DDBJ databases">
        <title>The complete nuclear genome of the prasinophyte Chloropicon primus (CCMP1205).</title>
        <authorList>
            <person name="Pombert J.-F."/>
            <person name="Otis C."/>
            <person name="Turmel M."/>
            <person name="Lemieux C."/>
        </authorList>
    </citation>
    <scope>NUCLEOTIDE SEQUENCE [LARGE SCALE GENOMIC DNA]</scope>
    <source>
        <strain evidence="3 4">CCMP1205</strain>
    </source>
</reference>
<feature type="compositionally biased region" description="Basic residues" evidence="1">
    <location>
        <begin position="34"/>
        <end position="45"/>
    </location>
</feature>
<dbReference type="AlphaFoldDB" id="A0A5B8MQJ1"/>
<proteinExistence type="predicted"/>
<keyword evidence="2" id="KW-1133">Transmembrane helix</keyword>
<keyword evidence="2" id="KW-0812">Transmembrane</keyword>
<evidence type="ECO:0000256" key="2">
    <source>
        <dbReference type="SAM" id="Phobius"/>
    </source>
</evidence>
<organism evidence="3 4">
    <name type="scientific">Chloropicon primus</name>
    <dbReference type="NCBI Taxonomy" id="1764295"/>
    <lineage>
        <taxon>Eukaryota</taxon>
        <taxon>Viridiplantae</taxon>
        <taxon>Chlorophyta</taxon>
        <taxon>Chloropicophyceae</taxon>
        <taxon>Chloropicales</taxon>
        <taxon>Chloropicaceae</taxon>
        <taxon>Chloropicon</taxon>
    </lineage>
</organism>